<dbReference type="EMBL" id="WTYT01000001">
    <property type="protein sequence ID" value="MXO64415.1"/>
    <property type="molecule type" value="Genomic_DNA"/>
</dbReference>
<keyword evidence="2" id="KW-1185">Reference proteome</keyword>
<dbReference type="InterPro" id="IPR007060">
    <property type="entry name" value="FtsL/DivIC"/>
</dbReference>
<evidence type="ECO:0000313" key="2">
    <source>
        <dbReference type="Proteomes" id="UP000438476"/>
    </source>
</evidence>
<name>A0A6I4T4B2_9SPHN</name>
<comment type="caution">
    <text evidence="1">The sequence shown here is derived from an EMBL/GenBank/DDBJ whole genome shotgun (WGS) entry which is preliminary data.</text>
</comment>
<dbReference type="Proteomes" id="UP000438476">
    <property type="component" value="Unassembled WGS sequence"/>
</dbReference>
<evidence type="ECO:0000313" key="1">
    <source>
        <dbReference type="EMBL" id="MXO64415.1"/>
    </source>
</evidence>
<accession>A0A6I4T4B2</accession>
<gene>
    <name evidence="1" type="ORF">GRI91_01405</name>
</gene>
<proteinExistence type="predicted"/>
<reference evidence="1 2" key="1">
    <citation type="submission" date="2019-12" db="EMBL/GenBank/DDBJ databases">
        <title>Genomic-based taxomic classification of the family Erythrobacteraceae.</title>
        <authorList>
            <person name="Xu L."/>
        </authorList>
    </citation>
    <scope>NUCLEOTIDE SEQUENCE [LARGE SCALE GENOMIC DNA]</scope>
    <source>
        <strain evidence="1 2">LMG 29518</strain>
    </source>
</reference>
<organism evidence="1 2">
    <name type="scientific">Altericroceibacterium endophyticum</name>
    <dbReference type="NCBI Taxonomy" id="1808508"/>
    <lineage>
        <taxon>Bacteria</taxon>
        <taxon>Pseudomonadati</taxon>
        <taxon>Pseudomonadota</taxon>
        <taxon>Alphaproteobacteria</taxon>
        <taxon>Sphingomonadales</taxon>
        <taxon>Erythrobacteraceae</taxon>
        <taxon>Altericroceibacterium</taxon>
    </lineage>
</organism>
<sequence>MIKAVAKNSLRERLTQFAALSYLLVLGGLVLAGPYGVLAWNENVSLLDKREQRITALSEQRDALSNQVKLLNPDHADPDLVTELMRENLNVAHPDEYIIDLNQP</sequence>
<dbReference type="Pfam" id="PF04977">
    <property type="entry name" value="DivIC"/>
    <property type="match status" value="1"/>
</dbReference>
<protein>
    <submittedName>
        <fullName evidence="1">Septum formation initiator</fullName>
    </submittedName>
</protein>
<dbReference type="OrthoDB" id="9815600at2"/>
<dbReference type="AlphaFoldDB" id="A0A6I4T4B2"/>